<evidence type="ECO:0000313" key="3">
    <source>
        <dbReference type="Proteomes" id="UP000325902"/>
    </source>
</evidence>
<keyword evidence="3" id="KW-1185">Reference proteome</keyword>
<protein>
    <submittedName>
        <fullName evidence="2">Uncharacterized protein</fullName>
    </submittedName>
</protein>
<feature type="compositionally biased region" description="Polar residues" evidence="1">
    <location>
        <begin position="1"/>
        <end position="14"/>
    </location>
</feature>
<dbReference type="EMBL" id="VCHE01000025">
    <property type="protein sequence ID" value="KAB2576242.1"/>
    <property type="molecule type" value="Genomic_DNA"/>
</dbReference>
<reference evidence="2 3" key="1">
    <citation type="journal article" date="2019" name="Sci. Rep.">
        <title>A multi-omics analysis of the grapevine pathogen Lasiodiplodia theobromae reveals that temperature affects the expression of virulence- and pathogenicity-related genes.</title>
        <authorList>
            <person name="Felix C."/>
            <person name="Meneses R."/>
            <person name="Goncalves M.F.M."/>
            <person name="Tilleman L."/>
            <person name="Duarte A.S."/>
            <person name="Jorrin-Novo J.V."/>
            <person name="Van de Peer Y."/>
            <person name="Deforce D."/>
            <person name="Van Nieuwerburgh F."/>
            <person name="Esteves A.C."/>
            <person name="Alves A."/>
        </authorList>
    </citation>
    <scope>NUCLEOTIDE SEQUENCE [LARGE SCALE GENOMIC DNA]</scope>
    <source>
        <strain evidence="2 3">LA-SOL3</strain>
    </source>
</reference>
<evidence type="ECO:0000313" key="2">
    <source>
        <dbReference type="EMBL" id="KAB2576242.1"/>
    </source>
</evidence>
<feature type="compositionally biased region" description="Basic and acidic residues" evidence="1">
    <location>
        <begin position="942"/>
        <end position="952"/>
    </location>
</feature>
<dbReference type="OrthoDB" id="3884955at2759"/>
<evidence type="ECO:0000256" key="1">
    <source>
        <dbReference type="SAM" id="MobiDB-lite"/>
    </source>
</evidence>
<gene>
    <name evidence="2" type="ORF">DBV05_g5096</name>
</gene>
<proteinExistence type="predicted"/>
<feature type="region of interest" description="Disordered" evidence="1">
    <location>
        <begin position="942"/>
        <end position="1044"/>
    </location>
</feature>
<dbReference type="AlphaFoldDB" id="A0A5N5DGS8"/>
<comment type="caution">
    <text evidence="2">The sequence shown here is derived from an EMBL/GenBank/DDBJ whole genome shotgun (WGS) entry which is preliminary data.</text>
</comment>
<accession>A0A5N5DGS8</accession>
<feature type="region of interest" description="Disordered" evidence="1">
    <location>
        <begin position="1"/>
        <end position="20"/>
    </location>
</feature>
<name>A0A5N5DGS8_9PEZI</name>
<dbReference type="Proteomes" id="UP000325902">
    <property type="component" value="Unassembled WGS sequence"/>
</dbReference>
<feature type="compositionally biased region" description="Basic and acidic residues" evidence="1">
    <location>
        <begin position="1024"/>
        <end position="1044"/>
    </location>
</feature>
<feature type="region of interest" description="Disordered" evidence="1">
    <location>
        <begin position="884"/>
        <end position="918"/>
    </location>
</feature>
<sequence length="1082" mass="123611">MATSDDSPETSSDIGTRMTKVRSKTKAFANHNSPGKQEIVNIVIEDSPRPELDKSGKGPNRLRMEQVQASLKVVKEFHPTQLGGSWLHDMLPEKPQRKLHAAVHRFEDRAFFILTTKPLPPRSNITSADGYAQILRSLREKKWSPNDITYVFTKNERWVMKDEATQPVIDTMRIIMEHYPEPLSRVPSRWMQQLYTSCVLAALPDPYRSGAFVLPKLNWDASRNAIQVNLDIPASNTSVAVKNEPLEYSHPLEIWITKDVPGDCAKLEIDPVFRTKESREVQRKATAAQRGLAKFVAQKCAQNTMNQGEAMILGQALVSQYGKKRKNKHTGRFRSENMVRLCDIQNFGPSRLVKEACPDLPNIFVGSQASRPDWRFHIAQAAHIRFAETGNVTEAWEAACETADLLLDLGQELLFLPCSEAETEKAHTLHACYGCWFPWPCVKLTLIISRRYCPLCINAIAFEERSRERDMIPLVTPYRQFTYGQIAAEWYHLGVPTDIQSQERKQMEIKFPKVTVASLGSEEKAILWEDAYSTEDLDPRREKSKSRALIPSIEAVLPIFRTYYRSSRIHVPTNMVSTAFYLDLLKGIFPPIVLKIIHMIYNTSQEDTEARRELIKRLDHIYLIRLQVPYKKNGRFTHSMKPQSFEDFKRQCQSGIASASGSNKIPNGKLWNYKGFGKMRSAGTLTDDSISSRLPQLKEVKEILLKLEHITGQKLHRISDVPYPFQGGPEPKVWSWGILYQFLGLRLRVLRWACNKRWVTDLTVPILIVVLCYQVLERQRKKSEMQWPECQEFLKLPISLYQMHPLSVSIGKADHSLGMVSGFKSGSMLSLENFDRERCNLLFETWSSNCAKSNFDADVDQIIKHFTETLRKEALPYWPADLAPLPPDGTIPQMQSVTPPLDETTDRSIGDGPDNVDDLEEMGEQLLEKLFYAIDSDERLRVVQSKQKDHSIKQSQQKGQKKRQQKGQQEGLQTPLKQTGPPARKHSRPLTSESTAELRGIRKGFPLASIVEEDAPSDGPLSIKEQREKTYDTPSGKKDAREERTALRQRMSIVRAELKEELELLDSLAKREQELTDFIEKS</sequence>
<organism evidence="2 3">
    <name type="scientific">Lasiodiplodia theobromae</name>
    <dbReference type="NCBI Taxonomy" id="45133"/>
    <lineage>
        <taxon>Eukaryota</taxon>
        <taxon>Fungi</taxon>
        <taxon>Dikarya</taxon>
        <taxon>Ascomycota</taxon>
        <taxon>Pezizomycotina</taxon>
        <taxon>Dothideomycetes</taxon>
        <taxon>Dothideomycetes incertae sedis</taxon>
        <taxon>Botryosphaeriales</taxon>
        <taxon>Botryosphaeriaceae</taxon>
        <taxon>Lasiodiplodia</taxon>
    </lineage>
</organism>